<keyword evidence="4" id="KW-1185">Reference proteome</keyword>
<sequence length="145" mass="16578">MKKMKLHSLSVCASIVFLGLSFSACNDGGEGAKLFKAFNEDKNDYLEDGEFYEAVAEMGYFEAWNRDGDEYLSEEEWREGTSEYLGGYKVNQVEEFGEWDLNGDNQVTEDEFRESLFEVADKDGNMQVSEKEFVDLYKEGSSSKK</sequence>
<dbReference type="InterPro" id="IPR011992">
    <property type="entry name" value="EF-hand-dom_pair"/>
</dbReference>
<dbReference type="InterPro" id="IPR002048">
    <property type="entry name" value="EF_hand_dom"/>
</dbReference>
<dbReference type="Proteomes" id="UP000198432">
    <property type="component" value="Unassembled WGS sequence"/>
</dbReference>
<protein>
    <recommendedName>
        <fullName evidence="2">EF-hand domain-containing protein</fullName>
    </recommendedName>
</protein>
<dbReference type="Gene3D" id="1.10.238.10">
    <property type="entry name" value="EF-hand"/>
    <property type="match status" value="2"/>
</dbReference>
<feature type="domain" description="EF-hand" evidence="2">
    <location>
        <begin position="108"/>
        <end position="143"/>
    </location>
</feature>
<dbReference type="GO" id="GO:0005509">
    <property type="term" value="F:calcium ion binding"/>
    <property type="evidence" value="ECO:0007669"/>
    <property type="project" value="InterPro"/>
</dbReference>
<dbReference type="SUPFAM" id="SSF47473">
    <property type="entry name" value="EF-hand"/>
    <property type="match status" value="1"/>
</dbReference>
<evidence type="ECO:0000256" key="1">
    <source>
        <dbReference type="SAM" id="SignalP"/>
    </source>
</evidence>
<gene>
    <name evidence="3" type="ORF">SAMN06296052_10550</name>
</gene>
<evidence type="ECO:0000259" key="2">
    <source>
        <dbReference type="PROSITE" id="PS50222"/>
    </source>
</evidence>
<dbReference type="AlphaFoldDB" id="A0A239DR22"/>
<keyword evidence="1" id="KW-0732">Signal</keyword>
<feature type="signal peptide" evidence="1">
    <location>
        <begin position="1"/>
        <end position="26"/>
    </location>
</feature>
<dbReference type="RefSeq" id="WP_179222978.1">
    <property type="nucleotide sequence ID" value="NZ_FZOQ01000005.1"/>
</dbReference>
<dbReference type="PROSITE" id="PS51257">
    <property type="entry name" value="PROKAR_LIPOPROTEIN"/>
    <property type="match status" value="1"/>
</dbReference>
<evidence type="ECO:0000313" key="4">
    <source>
        <dbReference type="Proteomes" id="UP000198432"/>
    </source>
</evidence>
<accession>A0A239DR22</accession>
<feature type="chain" id="PRO_5013189901" description="EF-hand domain-containing protein" evidence="1">
    <location>
        <begin position="27"/>
        <end position="145"/>
    </location>
</feature>
<dbReference type="EMBL" id="FZOQ01000005">
    <property type="protein sequence ID" value="SNS34034.1"/>
    <property type="molecule type" value="Genomic_DNA"/>
</dbReference>
<organism evidence="3 4">
    <name type="scientific">Pontibacter ummariensis</name>
    <dbReference type="NCBI Taxonomy" id="1610492"/>
    <lineage>
        <taxon>Bacteria</taxon>
        <taxon>Pseudomonadati</taxon>
        <taxon>Bacteroidota</taxon>
        <taxon>Cytophagia</taxon>
        <taxon>Cytophagales</taxon>
        <taxon>Hymenobacteraceae</taxon>
        <taxon>Pontibacter</taxon>
    </lineage>
</organism>
<evidence type="ECO:0000313" key="3">
    <source>
        <dbReference type="EMBL" id="SNS34034.1"/>
    </source>
</evidence>
<reference evidence="4" key="1">
    <citation type="submission" date="2017-06" db="EMBL/GenBank/DDBJ databases">
        <authorList>
            <person name="Varghese N."/>
            <person name="Submissions S."/>
        </authorList>
    </citation>
    <scope>NUCLEOTIDE SEQUENCE [LARGE SCALE GENOMIC DNA]</scope>
    <source>
        <strain evidence="4">NKM1</strain>
    </source>
</reference>
<proteinExistence type="predicted"/>
<dbReference type="PROSITE" id="PS50222">
    <property type="entry name" value="EF_HAND_2"/>
    <property type="match status" value="1"/>
</dbReference>
<name>A0A239DR22_9BACT</name>